<dbReference type="GO" id="GO:0098046">
    <property type="term" value="C:type V protein secretion system complex"/>
    <property type="evidence" value="ECO:0007669"/>
    <property type="project" value="TreeGrafter"/>
</dbReference>
<name>A0A2N3PPX5_9PROT</name>
<evidence type="ECO:0000256" key="1">
    <source>
        <dbReference type="ARBA" id="ARBA00022452"/>
    </source>
</evidence>
<keyword evidence="1" id="KW-1134">Transmembrane beta strand</keyword>
<comment type="caution">
    <text evidence="7">The sequence shown here is derived from an EMBL/GenBank/DDBJ whole genome shotgun (WGS) entry which is preliminary data.</text>
</comment>
<evidence type="ECO:0000313" key="8">
    <source>
        <dbReference type="Proteomes" id="UP000233293"/>
    </source>
</evidence>
<dbReference type="EMBL" id="PIUM01000032">
    <property type="protein sequence ID" value="PKU22447.1"/>
    <property type="molecule type" value="Genomic_DNA"/>
</dbReference>
<dbReference type="RefSeq" id="WP_101252771.1">
    <property type="nucleotide sequence ID" value="NZ_PIUM01000032.1"/>
</dbReference>
<evidence type="ECO:0000256" key="2">
    <source>
        <dbReference type="ARBA" id="ARBA00022692"/>
    </source>
</evidence>
<feature type="domain" description="Polypeptide-transport-associated ShlB-type" evidence="6">
    <location>
        <begin position="75"/>
        <end position="149"/>
    </location>
</feature>
<dbReference type="Pfam" id="PF08479">
    <property type="entry name" value="POTRA_2"/>
    <property type="match status" value="1"/>
</dbReference>
<dbReference type="InterPro" id="IPR013686">
    <property type="entry name" value="Polypept-transport_assoc_ShlB"/>
</dbReference>
<sequence length="572" mass="60363">MKINALPGAVLVLPGFLLAVPGVLAAPPQVPNYNAGDALHEAAPPKPPVEKPEAIPVIPEQEEPSFALPEGETIQISDFRLDGVGAGEEAEVRILLEPYRNKALSLAEIYDAAGKVTAFYRAKGFLVAKAYVPRQDATSGGLLLKVVIGKYGKISLDNVSDVADFLVQGTFESAMPAGEPVSKDDVERAMLLTSDLPGTDMPKITIGPGTQPGTTDFTVQAASTPRVTGYLLGDNYGSRYTGTDRLSGELDVNEVLGLGDKLSLSGRTAEAAGLQNGRVGYAFPLTYSGLRLETALSRTTYKLGDIYRDLNATGTVDTFEGTLSYPVLRSRAESLSVALNLATKRLEDKVLGAKLDVKKSNVGTLSAENRTSGMLFGFDSTTDASGSVSFGVLEFPNQDQKQLNQAGADTAGGFSKINLGLGGQMALSEELSLSAALKGQKALMGKNLDGSEQMSLSGVDGVRSYYEGVLGDSGYLFNAGMKYALPSVVDIRHAVGLFSDVGRVYLQNGTYTTQKNGVRLSDVGLGYYTTFEYSTGRSLIASIEGVTSVGPNEETGTKNPRAKVLARIGATF</sequence>
<keyword evidence="2" id="KW-0812">Transmembrane</keyword>
<dbReference type="GO" id="GO:0008320">
    <property type="term" value="F:protein transmembrane transporter activity"/>
    <property type="evidence" value="ECO:0007669"/>
    <property type="project" value="TreeGrafter"/>
</dbReference>
<dbReference type="InterPro" id="IPR005565">
    <property type="entry name" value="Hemolysn_activator_HlyB_C"/>
</dbReference>
<evidence type="ECO:0000259" key="5">
    <source>
        <dbReference type="Pfam" id="PF03865"/>
    </source>
</evidence>
<keyword evidence="1" id="KW-0472">Membrane</keyword>
<feature type="chain" id="PRO_5014697519" evidence="4">
    <location>
        <begin position="26"/>
        <end position="572"/>
    </location>
</feature>
<feature type="signal peptide" evidence="4">
    <location>
        <begin position="1"/>
        <end position="25"/>
    </location>
</feature>
<dbReference type="PANTHER" id="PTHR34597">
    <property type="entry name" value="SLR1661 PROTEIN"/>
    <property type="match status" value="1"/>
</dbReference>
<gene>
    <name evidence="7" type="ORF">CWS72_21850</name>
</gene>
<dbReference type="PANTHER" id="PTHR34597:SF1">
    <property type="entry name" value="HEME_HEMOPEXIN TRANSPORTER PROTEIN HUXB"/>
    <property type="match status" value="1"/>
</dbReference>
<organism evidence="7 8">
    <name type="scientific">Telmatospirillum siberiense</name>
    <dbReference type="NCBI Taxonomy" id="382514"/>
    <lineage>
        <taxon>Bacteria</taxon>
        <taxon>Pseudomonadati</taxon>
        <taxon>Pseudomonadota</taxon>
        <taxon>Alphaproteobacteria</taxon>
        <taxon>Rhodospirillales</taxon>
        <taxon>Rhodospirillaceae</taxon>
        <taxon>Telmatospirillum</taxon>
    </lineage>
</organism>
<evidence type="ECO:0000256" key="3">
    <source>
        <dbReference type="ARBA" id="ARBA00023237"/>
    </source>
</evidence>
<feature type="domain" description="Haemolysin activator HlyB C-terminal" evidence="5">
    <location>
        <begin position="213"/>
        <end position="514"/>
    </location>
</feature>
<dbReference type="Pfam" id="PF03865">
    <property type="entry name" value="ShlB"/>
    <property type="match status" value="1"/>
</dbReference>
<evidence type="ECO:0000259" key="6">
    <source>
        <dbReference type="Pfam" id="PF08479"/>
    </source>
</evidence>
<accession>A0A2N3PPX5</accession>
<protein>
    <submittedName>
        <fullName evidence="7">ShlB/FhaC/HecB family hemolysin secretion/activation protein</fullName>
    </submittedName>
</protein>
<keyword evidence="8" id="KW-1185">Reference proteome</keyword>
<dbReference type="Gene3D" id="3.10.20.310">
    <property type="entry name" value="membrane protein fhac"/>
    <property type="match status" value="1"/>
</dbReference>
<dbReference type="Proteomes" id="UP000233293">
    <property type="component" value="Unassembled WGS sequence"/>
</dbReference>
<dbReference type="InterPro" id="IPR051544">
    <property type="entry name" value="TPS_OM_transporter"/>
</dbReference>
<proteinExistence type="predicted"/>
<dbReference type="Gene3D" id="2.40.160.50">
    <property type="entry name" value="membrane protein fhac: a member of the omp85/tpsb transporter family"/>
    <property type="match status" value="1"/>
</dbReference>
<dbReference type="AlphaFoldDB" id="A0A2N3PPX5"/>
<evidence type="ECO:0000256" key="4">
    <source>
        <dbReference type="SAM" id="SignalP"/>
    </source>
</evidence>
<keyword evidence="3" id="KW-0998">Cell outer membrane</keyword>
<reference evidence="8" key="1">
    <citation type="submission" date="2017-12" db="EMBL/GenBank/DDBJ databases">
        <title>Draft genome sequence of Telmatospirillum siberiense 26-4b1T, an acidotolerant peatland alphaproteobacterium potentially involved in sulfur cycling.</title>
        <authorList>
            <person name="Hausmann B."/>
            <person name="Pjevac P."/>
            <person name="Schreck K."/>
            <person name="Herbold C.W."/>
            <person name="Daims H."/>
            <person name="Wagner M."/>
            <person name="Pester M."/>
            <person name="Loy A."/>
        </authorList>
    </citation>
    <scope>NUCLEOTIDE SEQUENCE [LARGE SCALE GENOMIC DNA]</scope>
    <source>
        <strain evidence="8">26-4b1</strain>
    </source>
</reference>
<keyword evidence="4" id="KW-0732">Signal</keyword>
<dbReference type="GO" id="GO:0046819">
    <property type="term" value="P:protein secretion by the type V secretion system"/>
    <property type="evidence" value="ECO:0007669"/>
    <property type="project" value="TreeGrafter"/>
</dbReference>
<dbReference type="OrthoDB" id="7439045at2"/>
<evidence type="ECO:0000313" key="7">
    <source>
        <dbReference type="EMBL" id="PKU22447.1"/>
    </source>
</evidence>